<evidence type="ECO:0000313" key="2">
    <source>
        <dbReference type="Proteomes" id="UP000834106"/>
    </source>
</evidence>
<sequence length="226" mass="26196">MQIPSALYILPPLAIFIFTTRNMFQILHQSVMFKTIYQVASQLKWAWDFLLHQSFFQQYSSVDMLQNLDEVSGTRTGPRNITDSMDEVECSICLCNIDEEDEVRELKHCKHIPRMAAEVYEQVLVFDFCTVGYGHWTRPLCQNYLRIPRLADESSAVSFEDYWFSKFESCDPRVDDLMESEGGKKSSNKSLFYEAPLGYSIEDIRPNGGIKKFQSAEYSNCARRPS</sequence>
<protein>
    <submittedName>
        <fullName evidence="1">Uncharacterized protein</fullName>
    </submittedName>
</protein>
<dbReference type="PANTHER" id="PTHR35727:SF5">
    <property type="entry name" value="S-ADENOSYL-L-METHIONINE DECARBOXYLASE LEADER PEPTIDE PROTEIN"/>
    <property type="match status" value="1"/>
</dbReference>
<dbReference type="InterPro" id="IPR013083">
    <property type="entry name" value="Znf_RING/FYVE/PHD"/>
</dbReference>
<dbReference type="Gene3D" id="3.30.40.10">
    <property type="entry name" value="Zinc/RING finger domain, C3HC4 (zinc finger)"/>
    <property type="match status" value="1"/>
</dbReference>
<proteinExistence type="predicted"/>
<reference evidence="1" key="1">
    <citation type="submission" date="2023-05" db="EMBL/GenBank/DDBJ databases">
        <authorList>
            <person name="Huff M."/>
        </authorList>
    </citation>
    <scope>NUCLEOTIDE SEQUENCE</scope>
</reference>
<name>A0AAD2E990_9LAMI</name>
<gene>
    <name evidence="1" type="ORF">FPE_LOCUS26705</name>
</gene>
<evidence type="ECO:0000313" key="1">
    <source>
        <dbReference type="EMBL" id="CAI9779275.1"/>
    </source>
</evidence>
<accession>A0AAD2E990</accession>
<dbReference type="PANTHER" id="PTHR35727">
    <property type="entry name" value="BNAA05G33520D PROTEIN"/>
    <property type="match status" value="1"/>
</dbReference>
<dbReference type="AlphaFoldDB" id="A0AAD2E990"/>
<dbReference type="EMBL" id="OU503051">
    <property type="protein sequence ID" value="CAI9779275.1"/>
    <property type="molecule type" value="Genomic_DNA"/>
</dbReference>
<dbReference type="Proteomes" id="UP000834106">
    <property type="component" value="Chromosome 16"/>
</dbReference>
<keyword evidence="2" id="KW-1185">Reference proteome</keyword>
<dbReference type="SUPFAM" id="SSF57850">
    <property type="entry name" value="RING/U-box"/>
    <property type="match status" value="1"/>
</dbReference>
<organism evidence="1 2">
    <name type="scientific">Fraxinus pennsylvanica</name>
    <dbReference type="NCBI Taxonomy" id="56036"/>
    <lineage>
        <taxon>Eukaryota</taxon>
        <taxon>Viridiplantae</taxon>
        <taxon>Streptophyta</taxon>
        <taxon>Embryophyta</taxon>
        <taxon>Tracheophyta</taxon>
        <taxon>Spermatophyta</taxon>
        <taxon>Magnoliopsida</taxon>
        <taxon>eudicotyledons</taxon>
        <taxon>Gunneridae</taxon>
        <taxon>Pentapetalae</taxon>
        <taxon>asterids</taxon>
        <taxon>lamiids</taxon>
        <taxon>Lamiales</taxon>
        <taxon>Oleaceae</taxon>
        <taxon>Oleeae</taxon>
        <taxon>Fraxinus</taxon>
    </lineage>
</organism>
<dbReference type="InterPro" id="IPR012511">
    <property type="entry name" value="AdoMetDC_leader"/>
</dbReference>
<dbReference type="Pfam" id="PF08132">
    <property type="entry name" value="AdoMetDC_leader"/>
    <property type="match status" value="1"/>
</dbReference>